<dbReference type="EMBL" id="CP001634">
    <property type="protein sequence ID" value="ACR80176.1"/>
    <property type="molecule type" value="Genomic_DNA"/>
</dbReference>
<keyword evidence="1" id="KW-0812">Transmembrane</keyword>
<feature type="transmembrane region" description="Helical" evidence="1">
    <location>
        <begin position="51"/>
        <end position="72"/>
    </location>
</feature>
<evidence type="ECO:0008006" key="4">
    <source>
        <dbReference type="Google" id="ProtNLM"/>
    </source>
</evidence>
<feature type="transmembrane region" description="Helical" evidence="1">
    <location>
        <begin position="186"/>
        <end position="209"/>
    </location>
</feature>
<dbReference type="InterPro" id="IPR007163">
    <property type="entry name" value="VCA0040-like"/>
</dbReference>
<dbReference type="PANTHER" id="PTHR37308">
    <property type="entry name" value="INTEGRAL MEMBRANE PROTEIN"/>
    <property type="match status" value="1"/>
</dbReference>
<dbReference type="HOGENOM" id="CLU_055621_2_1_0"/>
<keyword evidence="1" id="KW-0472">Membrane</keyword>
<reference evidence="2 3" key="1">
    <citation type="submission" date="2009-06" db="EMBL/GenBank/DDBJ databases">
        <title>Complete sequence of Thermotogales bacterium TBF 19.5.1.</title>
        <authorList>
            <consortium name="US DOE Joint Genome Institute"/>
            <person name="Lucas S."/>
            <person name="Copeland A."/>
            <person name="Lapidus A."/>
            <person name="Glavina del Rio T."/>
            <person name="Tice H."/>
            <person name="Bruce D."/>
            <person name="Goodwin L."/>
            <person name="Pitluck S."/>
            <person name="Chertkov O."/>
            <person name="Brettin T."/>
            <person name="Detter J.C."/>
            <person name="Han C."/>
            <person name="Schmutz J."/>
            <person name="Larimer F."/>
            <person name="Land M."/>
            <person name="Hauser L."/>
            <person name="Kyrpides N."/>
            <person name="Ovchinnikova G."/>
            <person name="Noll K."/>
        </authorList>
    </citation>
    <scope>NUCLEOTIDE SEQUENCE [LARGE SCALE GENOMIC DNA]</scope>
    <source>
        <strain evidence="3">ATCC BAA-1733 / DSM 21960 / TBF 19.5.1</strain>
    </source>
</reference>
<dbReference type="KEGG" id="kol:Kole_1485"/>
<dbReference type="Pfam" id="PF04018">
    <property type="entry name" value="VCA0040-like"/>
    <property type="match status" value="1"/>
</dbReference>
<keyword evidence="1" id="KW-1133">Transmembrane helix</keyword>
<feature type="transmembrane region" description="Helical" evidence="1">
    <location>
        <begin position="84"/>
        <end position="103"/>
    </location>
</feature>
<reference evidence="2 3" key="2">
    <citation type="journal article" date="2011" name="J. Bacteriol.">
        <title>Genome Sequence of Kosmotoga olearia Strain TBF 19.5.1, a Thermophilic Bacterium with a Wide Growth Temperature Range, Isolated from the Troll B Oil Platform in the North Sea.</title>
        <authorList>
            <person name="Swithers K.S."/>
            <person name="Dipippo J.L."/>
            <person name="Bruce D.C."/>
            <person name="Detter C."/>
            <person name="Tapia R."/>
            <person name="Han S."/>
            <person name="Goodwin L.A."/>
            <person name="Han J."/>
            <person name="Woyke T."/>
            <person name="Pitluck S."/>
            <person name="Pennacchio L."/>
            <person name="Nolan M."/>
            <person name="Mikhailova N."/>
            <person name="Land M.L."/>
            <person name="Nesbo C.L."/>
            <person name="Gogarten J.P."/>
            <person name="Noll K.M."/>
        </authorList>
    </citation>
    <scope>NUCLEOTIDE SEQUENCE [LARGE SCALE GENOMIC DNA]</scope>
    <source>
        <strain evidence="3">ATCC BAA-1733 / DSM 21960 / TBF 19.5.1</strain>
    </source>
</reference>
<feature type="transmembrane region" description="Helical" evidence="1">
    <location>
        <begin position="6"/>
        <end position="31"/>
    </location>
</feature>
<proteinExistence type="predicted"/>
<dbReference type="PANTHER" id="PTHR37308:SF1">
    <property type="entry name" value="POLYPRENYL-PHOSPHATE TRANSPORTER"/>
    <property type="match status" value="1"/>
</dbReference>
<gene>
    <name evidence="2" type="ordered locus">Kole_1485</name>
</gene>
<sequence length="274" mass="29408">MINSLIGLLMGIANLIPGVSGGTIALVSGIYGRLMNSIATLTELKFKKKDLLFLFQLVAGIAVGIFAFSRLVEYSIDTFPSLTYGFFAGLVAGGIPSVYIRIGKFTPKKIISLVAGVLLVLLLSLWGNVPNAGYPAHSNHSISLLLYDWLAGFVGAASMILPGLSGSFVLLIMGEYERIISAINDLDLLILLFVAVGIVIGTIFITRIIRMLLKKMPGKTFSFLMGLMLGSFPDLLSRPGKETRFFEISVGLVLGAMLSIAISKLEGKKIESNT</sequence>
<keyword evidence="3" id="KW-1185">Reference proteome</keyword>
<dbReference type="RefSeq" id="WP_015868823.1">
    <property type="nucleotide sequence ID" value="NC_012785.1"/>
</dbReference>
<feature type="transmembrane region" description="Helical" evidence="1">
    <location>
        <begin position="110"/>
        <end position="129"/>
    </location>
</feature>
<protein>
    <recommendedName>
        <fullName evidence="4">DUF368 domain-containing protein</fullName>
    </recommendedName>
</protein>
<organism evidence="2 3">
    <name type="scientific">Kosmotoga olearia (strain ATCC BAA-1733 / DSM 21960 / TBF 19.5.1)</name>
    <dbReference type="NCBI Taxonomy" id="521045"/>
    <lineage>
        <taxon>Bacteria</taxon>
        <taxon>Thermotogati</taxon>
        <taxon>Thermotogota</taxon>
        <taxon>Thermotogae</taxon>
        <taxon>Kosmotogales</taxon>
        <taxon>Kosmotogaceae</taxon>
        <taxon>Kosmotoga</taxon>
    </lineage>
</organism>
<dbReference type="AlphaFoldDB" id="C5CED6"/>
<evidence type="ECO:0000313" key="2">
    <source>
        <dbReference type="EMBL" id="ACR80176.1"/>
    </source>
</evidence>
<dbReference type="Proteomes" id="UP000002382">
    <property type="component" value="Chromosome"/>
</dbReference>
<accession>C5CED6</accession>
<dbReference type="STRING" id="521045.Kole_1485"/>
<evidence type="ECO:0000313" key="3">
    <source>
        <dbReference type="Proteomes" id="UP000002382"/>
    </source>
</evidence>
<name>C5CED6_KOSOT</name>
<feature type="transmembrane region" description="Helical" evidence="1">
    <location>
        <begin position="244"/>
        <end position="262"/>
    </location>
</feature>
<feature type="transmembrane region" description="Helical" evidence="1">
    <location>
        <begin position="149"/>
        <end position="174"/>
    </location>
</feature>
<evidence type="ECO:0000256" key="1">
    <source>
        <dbReference type="SAM" id="Phobius"/>
    </source>
</evidence>
<dbReference type="eggNOG" id="COG2035">
    <property type="taxonomic scope" value="Bacteria"/>
</dbReference>